<dbReference type="UniPathway" id="UPA00193"/>
<keyword evidence="3 8" id="KW-0489">Methyltransferase</keyword>
<evidence type="ECO:0000259" key="9">
    <source>
        <dbReference type="PROSITE" id="PS50970"/>
    </source>
</evidence>
<evidence type="ECO:0000256" key="3">
    <source>
        <dbReference type="ARBA" id="ARBA00022603"/>
    </source>
</evidence>
<evidence type="ECO:0000256" key="1">
    <source>
        <dbReference type="ARBA" id="ARBA00001974"/>
    </source>
</evidence>
<dbReference type="InterPro" id="IPR003726">
    <property type="entry name" value="HCY_dom"/>
</dbReference>
<dbReference type="PANTHER" id="PTHR11103:SF18">
    <property type="entry name" value="SLR1189 PROTEIN"/>
    <property type="match status" value="1"/>
</dbReference>
<dbReference type="Proteomes" id="UP000215086">
    <property type="component" value="Chromosome"/>
</dbReference>
<dbReference type="GO" id="GO:0032259">
    <property type="term" value="P:methylation"/>
    <property type="evidence" value="ECO:0007669"/>
    <property type="project" value="UniProtKB-KW"/>
</dbReference>
<dbReference type="GO" id="GO:0006555">
    <property type="term" value="P:methionine metabolic process"/>
    <property type="evidence" value="ECO:0007669"/>
    <property type="project" value="InterPro"/>
</dbReference>
<keyword evidence="6" id="KW-0274">FAD</keyword>
<dbReference type="SUPFAM" id="SSF82282">
    <property type="entry name" value="Homocysteine S-methyltransferase"/>
    <property type="match status" value="1"/>
</dbReference>
<keyword evidence="5 8" id="KW-0808">Transferase</keyword>
<keyword evidence="4" id="KW-0285">Flavoprotein</keyword>
<keyword evidence="11" id="KW-1185">Reference proteome</keyword>
<dbReference type="GO" id="GO:0008168">
    <property type="term" value="F:methyltransferase activity"/>
    <property type="evidence" value="ECO:0007669"/>
    <property type="project" value="UniProtKB-UniRule"/>
</dbReference>
<dbReference type="GO" id="GO:0004489">
    <property type="term" value="F:methylenetetrahydrofolate reductase [NAD(P)H] activity"/>
    <property type="evidence" value="ECO:0007669"/>
    <property type="project" value="UniProtKB-EC"/>
</dbReference>
<evidence type="ECO:0000256" key="6">
    <source>
        <dbReference type="ARBA" id="ARBA00022827"/>
    </source>
</evidence>
<dbReference type="PANTHER" id="PTHR11103">
    <property type="entry name" value="SLR1189 PROTEIN"/>
    <property type="match status" value="1"/>
</dbReference>
<comment type="cofactor">
    <cofactor evidence="1">
        <name>FAD</name>
        <dbReference type="ChEBI" id="CHEBI:57692"/>
    </cofactor>
</comment>
<evidence type="ECO:0000256" key="4">
    <source>
        <dbReference type="ARBA" id="ARBA00022630"/>
    </source>
</evidence>
<evidence type="ECO:0000313" key="11">
    <source>
        <dbReference type="Proteomes" id="UP000215086"/>
    </source>
</evidence>
<comment type="cofactor">
    <cofactor evidence="8">
        <name>Zn(2+)</name>
        <dbReference type="ChEBI" id="CHEBI:29105"/>
    </cofactor>
</comment>
<feature type="binding site" evidence="8">
    <location>
        <position position="274"/>
    </location>
    <ligand>
        <name>Zn(2+)</name>
        <dbReference type="ChEBI" id="CHEBI:29105"/>
    </ligand>
</feature>
<dbReference type="Pfam" id="PF02574">
    <property type="entry name" value="S-methyl_trans"/>
    <property type="match status" value="1"/>
</dbReference>
<comment type="pathway">
    <text evidence="2">One-carbon metabolism; tetrahydrofolate interconversion.</text>
</comment>
<dbReference type="OrthoDB" id="9812555at2"/>
<dbReference type="KEGG" id="ttf:THTE_0698"/>
<dbReference type="EMBL" id="CP018477">
    <property type="protein sequence ID" value="ASV73300.1"/>
    <property type="molecule type" value="Genomic_DNA"/>
</dbReference>
<feature type="binding site" evidence="8">
    <location>
        <position position="209"/>
    </location>
    <ligand>
        <name>Zn(2+)</name>
        <dbReference type="ChEBI" id="CHEBI:29105"/>
    </ligand>
</feature>
<dbReference type="Pfam" id="PF02219">
    <property type="entry name" value="MTHFR"/>
    <property type="match status" value="1"/>
</dbReference>
<dbReference type="GO" id="GO:0046872">
    <property type="term" value="F:metal ion binding"/>
    <property type="evidence" value="ECO:0007669"/>
    <property type="project" value="UniProtKB-KW"/>
</dbReference>
<dbReference type="Gene3D" id="3.20.20.220">
    <property type="match status" value="1"/>
</dbReference>
<keyword evidence="8" id="KW-0862">Zinc</keyword>
<dbReference type="RefSeq" id="WP_095413949.1">
    <property type="nucleotide sequence ID" value="NZ_CP018477.1"/>
</dbReference>
<evidence type="ECO:0000313" key="10">
    <source>
        <dbReference type="EMBL" id="ASV73300.1"/>
    </source>
</evidence>
<name>A0A286RBG2_9BACT</name>
<dbReference type="Gene3D" id="3.20.20.330">
    <property type="entry name" value="Homocysteine-binding-like domain"/>
    <property type="match status" value="1"/>
</dbReference>
<gene>
    <name evidence="10" type="ORF">THTE_0698</name>
</gene>
<dbReference type="InterPro" id="IPR029041">
    <property type="entry name" value="FAD-linked_oxidoreductase-like"/>
</dbReference>
<dbReference type="EC" id="1.5.1.20" evidence="10"/>
<keyword evidence="7 10" id="KW-0560">Oxidoreductase</keyword>
<dbReference type="InterPro" id="IPR036589">
    <property type="entry name" value="HCY_dom_sf"/>
</dbReference>
<proteinExistence type="predicted"/>
<keyword evidence="8" id="KW-0479">Metal-binding</keyword>
<dbReference type="NCBIfam" id="NF006396">
    <property type="entry name" value="PRK08645.1"/>
    <property type="match status" value="1"/>
</dbReference>
<evidence type="ECO:0000256" key="5">
    <source>
        <dbReference type="ARBA" id="ARBA00022679"/>
    </source>
</evidence>
<sequence length="610" mass="66802">MADKQPFAEYLAQGVVVFDGAMGTEIYRHHVFTNRCFDELNLSDPKLIRKIHQSYCDAGAEVLTTNTFGANRETLAKYGLAEQVRAINQAGAQIARQVADAADRPVYVAGSIGPLPTLPQNEEALWQMIWEQVDALLEGGVDFIIFETQPSRQALELCAAAMRERPGVPFILSAAVYEDGETASGETVQRLFAPLPEGCPEPLAWGLNCGSGPHGLLGAVEQAVRILRKPLVVQPNAGIPKEVEHRRIYLCSPEYLAEYAKRFVNLGAAGVGGCCGTTPDHIRAICDAVKPLVRARIKPVFVTPAETVELKTPVPLAERSRFAWRLVHKQWVTSVELVPPRGYDLRDIIEKSKMLHRHGVDAVNIPDGPRASSRISPLITADRIQREAMIEVILHFCCRDRNLIGMQADLLACAACDIRNILFVTGDPPKLGNYPHATGVFDTDSIGMVGVQKRLNQGVDLGGQPIDPPTAAVIGVGLDPTAIDQNRELDRFRRKVEAGAEFAITQPVFDPDALLRFLDKVQHYGIPIIAGIWPLASLRNATFLKNEVPGVVIPDWVMEKMASVTSREDQLKMGIEIARQAIERIRDRVAGVQVSAPFGKIQVALEVIGA</sequence>
<organism evidence="10 11">
    <name type="scientific">Thermogutta terrifontis</name>
    <dbReference type="NCBI Taxonomy" id="1331910"/>
    <lineage>
        <taxon>Bacteria</taxon>
        <taxon>Pseudomonadati</taxon>
        <taxon>Planctomycetota</taxon>
        <taxon>Planctomycetia</taxon>
        <taxon>Pirellulales</taxon>
        <taxon>Thermoguttaceae</taxon>
        <taxon>Thermogutta</taxon>
    </lineage>
</organism>
<evidence type="ECO:0000256" key="2">
    <source>
        <dbReference type="ARBA" id="ARBA00004777"/>
    </source>
</evidence>
<dbReference type="AlphaFoldDB" id="A0A286RBG2"/>
<dbReference type="GO" id="GO:0035999">
    <property type="term" value="P:tetrahydrofolate interconversion"/>
    <property type="evidence" value="ECO:0007669"/>
    <property type="project" value="UniProtKB-UniPathway"/>
</dbReference>
<protein>
    <submittedName>
        <fullName evidence="10">5,10-methylenetetrahydrofolate reductase</fullName>
        <ecNumber evidence="10">1.5.1.20</ecNumber>
    </submittedName>
</protein>
<dbReference type="InterPro" id="IPR003171">
    <property type="entry name" value="Mehydrof_redctse-like"/>
</dbReference>
<feature type="binding site" evidence="8">
    <location>
        <position position="275"/>
    </location>
    <ligand>
        <name>Zn(2+)</name>
        <dbReference type="ChEBI" id="CHEBI:29105"/>
    </ligand>
</feature>
<dbReference type="CDD" id="cd00537">
    <property type="entry name" value="MTHFR"/>
    <property type="match status" value="1"/>
</dbReference>
<reference evidence="10 11" key="1">
    <citation type="journal article" name="Front. Microbiol.">
        <title>Sugar Metabolism of the First Thermophilic Planctomycete Thermogutta terrifontis: Comparative Genomic and Transcriptomic Approaches.</title>
        <authorList>
            <person name="Elcheninov A.G."/>
            <person name="Menzel P."/>
            <person name="Gudbergsdottir S.R."/>
            <person name="Slesarev A.I."/>
            <person name="Kadnikov V.V."/>
            <person name="Krogh A."/>
            <person name="Bonch-Osmolovskaya E.A."/>
            <person name="Peng X."/>
            <person name="Kublanov I.V."/>
        </authorList>
    </citation>
    <scope>NUCLEOTIDE SEQUENCE [LARGE SCALE GENOMIC DNA]</scope>
    <source>
        <strain evidence="10 11">R1</strain>
    </source>
</reference>
<dbReference type="SUPFAM" id="SSF51730">
    <property type="entry name" value="FAD-linked oxidoreductase"/>
    <property type="match status" value="1"/>
</dbReference>
<feature type="domain" description="Hcy-binding" evidence="9">
    <location>
        <begin position="4"/>
        <end position="289"/>
    </location>
</feature>
<accession>A0A286RBG2</accession>
<evidence type="ECO:0000256" key="8">
    <source>
        <dbReference type="PROSITE-ProRule" id="PRU00333"/>
    </source>
</evidence>
<evidence type="ECO:0000256" key="7">
    <source>
        <dbReference type="ARBA" id="ARBA00023002"/>
    </source>
</evidence>
<dbReference type="PROSITE" id="PS50970">
    <property type="entry name" value="HCY"/>
    <property type="match status" value="1"/>
</dbReference>